<name>A0A4R7KQQ1_9CLOT</name>
<evidence type="ECO:0000313" key="9">
    <source>
        <dbReference type="Proteomes" id="UP000295325"/>
    </source>
</evidence>
<comment type="function">
    <text evidence="4">Forms an intersubunit bridge (bridge B4) with the 23S rRNA of the 50S subunit in the ribosome.</text>
</comment>
<keyword evidence="1 4" id="KW-0689">Ribosomal protein</keyword>
<dbReference type="PANTHER" id="PTHR23321:SF26">
    <property type="entry name" value="SMALL RIBOSOMAL SUBUNIT PROTEIN US15M"/>
    <property type="match status" value="1"/>
</dbReference>
<comment type="caution">
    <text evidence="8">The sequence shown here is derived from an EMBL/GenBank/DDBJ whole genome shotgun (WGS) entry which is preliminary data.</text>
</comment>
<dbReference type="HAMAP" id="MF_01343_B">
    <property type="entry name" value="Ribosomal_uS15_B"/>
    <property type="match status" value="1"/>
</dbReference>
<comment type="similarity">
    <text evidence="4 5">Belongs to the universal ribosomal protein uS15 family.</text>
</comment>
<organism evidence="8 9">
    <name type="scientific">Fonticella tunisiensis</name>
    <dbReference type="NCBI Taxonomy" id="1096341"/>
    <lineage>
        <taxon>Bacteria</taxon>
        <taxon>Bacillati</taxon>
        <taxon>Bacillota</taxon>
        <taxon>Clostridia</taxon>
        <taxon>Eubacteriales</taxon>
        <taxon>Clostridiaceae</taxon>
        <taxon>Fonticella</taxon>
    </lineage>
</organism>
<evidence type="ECO:0000256" key="4">
    <source>
        <dbReference type="HAMAP-Rule" id="MF_01343"/>
    </source>
</evidence>
<dbReference type="PANTHER" id="PTHR23321">
    <property type="entry name" value="RIBOSOMAL PROTEIN S15, BACTERIAL AND ORGANELLAR"/>
    <property type="match status" value="1"/>
</dbReference>
<comment type="function">
    <text evidence="4 6">One of the primary rRNA binding proteins, it binds directly to 16S rRNA where it helps nucleate assembly of the platform of the 30S subunit by binding and bridging several RNA helices of the 16S rRNA.</text>
</comment>
<dbReference type="EMBL" id="SOAZ01000006">
    <property type="protein sequence ID" value="TDT61561.1"/>
    <property type="molecule type" value="Genomic_DNA"/>
</dbReference>
<dbReference type="CDD" id="cd00353">
    <property type="entry name" value="Ribosomal_S15p_S13e"/>
    <property type="match status" value="1"/>
</dbReference>
<sequence length="91" mass="10780">MDKARKQEIITKYQRHEGDTGSPEVQIALLTERINHLTDHLKVHKKDHHSRRGLLKMVGQRRGLLNYLLKTDIERYRAIIDELGIRTIERD</sequence>
<dbReference type="SUPFAM" id="SSF47060">
    <property type="entry name" value="S15/NS1 RNA-binding domain"/>
    <property type="match status" value="1"/>
</dbReference>
<evidence type="ECO:0000256" key="5">
    <source>
        <dbReference type="RuleBase" id="RU003919"/>
    </source>
</evidence>
<feature type="region of interest" description="Disordered" evidence="7">
    <location>
        <begin position="1"/>
        <end position="21"/>
    </location>
</feature>
<dbReference type="GO" id="GO:0003735">
    <property type="term" value="F:structural constituent of ribosome"/>
    <property type="evidence" value="ECO:0007669"/>
    <property type="project" value="InterPro"/>
</dbReference>
<dbReference type="Pfam" id="PF00312">
    <property type="entry name" value="Ribosomal_S15"/>
    <property type="match status" value="1"/>
</dbReference>
<dbReference type="RefSeq" id="WP_133627671.1">
    <property type="nucleotide sequence ID" value="NZ_SOAZ01000006.1"/>
</dbReference>
<accession>A0A4R7KQQ1</accession>
<keyword evidence="4 6" id="KW-0699">rRNA-binding</keyword>
<dbReference type="PROSITE" id="PS00362">
    <property type="entry name" value="RIBOSOMAL_S15"/>
    <property type="match status" value="1"/>
</dbReference>
<keyword evidence="9" id="KW-1185">Reference proteome</keyword>
<keyword evidence="2 4" id="KW-0687">Ribonucleoprotein</keyword>
<dbReference type="InterPro" id="IPR000589">
    <property type="entry name" value="Ribosomal_uS15"/>
</dbReference>
<dbReference type="NCBIfam" id="TIGR00952">
    <property type="entry name" value="S15_bact"/>
    <property type="match status" value="1"/>
</dbReference>
<gene>
    <name evidence="4" type="primary">rpsO</name>
    <name evidence="8" type="ORF">EDD71_10645</name>
</gene>
<proteinExistence type="inferred from homology"/>
<dbReference type="InterPro" id="IPR005290">
    <property type="entry name" value="Ribosomal_uS15_bac-type"/>
</dbReference>
<dbReference type="Gene3D" id="1.10.287.10">
    <property type="entry name" value="S15/NS1, RNA-binding"/>
    <property type="match status" value="1"/>
</dbReference>
<dbReference type="GO" id="GO:0019843">
    <property type="term" value="F:rRNA binding"/>
    <property type="evidence" value="ECO:0007669"/>
    <property type="project" value="UniProtKB-UniRule"/>
</dbReference>
<keyword evidence="4 6" id="KW-0694">RNA-binding</keyword>
<dbReference type="SMART" id="SM01387">
    <property type="entry name" value="Ribosomal_S15"/>
    <property type="match status" value="1"/>
</dbReference>
<evidence type="ECO:0000256" key="6">
    <source>
        <dbReference type="RuleBase" id="RU004524"/>
    </source>
</evidence>
<feature type="compositionally biased region" description="Basic and acidic residues" evidence="7">
    <location>
        <begin position="1"/>
        <end position="19"/>
    </location>
</feature>
<dbReference type="FunFam" id="1.10.287.10:FF:000002">
    <property type="entry name" value="30S ribosomal protein S15"/>
    <property type="match status" value="1"/>
</dbReference>
<dbReference type="OrthoDB" id="9799262at2"/>
<evidence type="ECO:0000256" key="1">
    <source>
        <dbReference type="ARBA" id="ARBA00022980"/>
    </source>
</evidence>
<dbReference type="AlphaFoldDB" id="A0A4R7KQQ1"/>
<evidence type="ECO:0000256" key="2">
    <source>
        <dbReference type="ARBA" id="ARBA00023274"/>
    </source>
</evidence>
<evidence type="ECO:0000256" key="3">
    <source>
        <dbReference type="ARBA" id="ARBA00064542"/>
    </source>
</evidence>
<comment type="subunit">
    <text evidence="3 4">Part of the 30S ribosomal subunit. Forms a bridge to the 50S subunit in the 70S ribosome, contacting the 23S rRNA.</text>
</comment>
<dbReference type="Proteomes" id="UP000295325">
    <property type="component" value="Unassembled WGS sequence"/>
</dbReference>
<reference evidence="8 9" key="1">
    <citation type="submission" date="2019-03" db="EMBL/GenBank/DDBJ databases">
        <title>Genomic Encyclopedia of Type Strains, Phase IV (KMG-IV): sequencing the most valuable type-strain genomes for metagenomic binning, comparative biology and taxonomic classification.</title>
        <authorList>
            <person name="Goeker M."/>
        </authorList>
    </citation>
    <scope>NUCLEOTIDE SEQUENCE [LARGE SCALE GENOMIC DNA]</scope>
    <source>
        <strain evidence="8 9">DSM 24455</strain>
    </source>
</reference>
<dbReference type="GO" id="GO:0006412">
    <property type="term" value="P:translation"/>
    <property type="evidence" value="ECO:0007669"/>
    <property type="project" value="UniProtKB-UniRule"/>
</dbReference>
<evidence type="ECO:0000256" key="7">
    <source>
        <dbReference type="SAM" id="MobiDB-lite"/>
    </source>
</evidence>
<dbReference type="GO" id="GO:0022627">
    <property type="term" value="C:cytosolic small ribosomal subunit"/>
    <property type="evidence" value="ECO:0007669"/>
    <property type="project" value="TreeGrafter"/>
</dbReference>
<evidence type="ECO:0000313" key="8">
    <source>
        <dbReference type="EMBL" id="TDT61561.1"/>
    </source>
</evidence>
<dbReference type="Gene3D" id="6.10.250.3130">
    <property type="match status" value="1"/>
</dbReference>
<protein>
    <recommendedName>
        <fullName evidence="4">Small ribosomal subunit protein uS15</fullName>
    </recommendedName>
</protein>
<dbReference type="InterPro" id="IPR009068">
    <property type="entry name" value="uS15_NS1_RNA-bd_sf"/>
</dbReference>